<accession>A0ABU2CK72</accession>
<sequence length="53" mass="6008">MFSAYQTDVIYYGTDLADYCAHELIGETTGRTHHRRSAFWSDLVGGAGGFEFW</sequence>
<organism evidence="1 2">
    <name type="scientific">Promicromonospora iranensis</name>
    <dbReference type="NCBI Taxonomy" id="1105144"/>
    <lineage>
        <taxon>Bacteria</taxon>
        <taxon>Bacillati</taxon>
        <taxon>Actinomycetota</taxon>
        <taxon>Actinomycetes</taxon>
        <taxon>Micrococcales</taxon>
        <taxon>Promicromonosporaceae</taxon>
        <taxon>Promicromonospora</taxon>
    </lineage>
</organism>
<dbReference type="RefSeq" id="WP_274998025.1">
    <property type="nucleotide sequence ID" value="NZ_JAJQQP010000020.1"/>
</dbReference>
<dbReference type="EMBL" id="JAVDYE010000001">
    <property type="protein sequence ID" value="MDR7381731.1"/>
    <property type="molecule type" value="Genomic_DNA"/>
</dbReference>
<keyword evidence="2" id="KW-1185">Reference proteome</keyword>
<dbReference type="Proteomes" id="UP001183585">
    <property type="component" value="Unassembled WGS sequence"/>
</dbReference>
<comment type="caution">
    <text evidence="1">The sequence shown here is derived from an EMBL/GenBank/DDBJ whole genome shotgun (WGS) entry which is preliminary data.</text>
</comment>
<reference evidence="1 2" key="1">
    <citation type="submission" date="2023-07" db="EMBL/GenBank/DDBJ databases">
        <title>Sequencing the genomes of 1000 actinobacteria strains.</title>
        <authorList>
            <person name="Klenk H.-P."/>
        </authorList>
    </citation>
    <scope>NUCLEOTIDE SEQUENCE [LARGE SCALE GENOMIC DNA]</scope>
    <source>
        <strain evidence="1 2">DSM 45554</strain>
    </source>
</reference>
<proteinExistence type="predicted"/>
<evidence type="ECO:0000313" key="1">
    <source>
        <dbReference type="EMBL" id="MDR7381731.1"/>
    </source>
</evidence>
<gene>
    <name evidence="1" type="ORF">J2S48_001246</name>
</gene>
<name>A0ABU2CK72_9MICO</name>
<evidence type="ECO:0000313" key="2">
    <source>
        <dbReference type="Proteomes" id="UP001183585"/>
    </source>
</evidence>
<protein>
    <submittedName>
        <fullName evidence="1">Uncharacterized protein</fullName>
    </submittedName>
</protein>